<keyword evidence="5 7" id="KW-1133">Transmembrane helix</keyword>
<feature type="transmembrane region" description="Helical" evidence="7">
    <location>
        <begin position="419"/>
        <end position="438"/>
    </location>
</feature>
<dbReference type="InterPro" id="IPR052031">
    <property type="entry name" value="Membrane_Transporter-Flippase"/>
</dbReference>
<evidence type="ECO:0000256" key="7">
    <source>
        <dbReference type="SAM" id="Phobius"/>
    </source>
</evidence>
<reference evidence="8" key="2">
    <citation type="submission" date="2021-04" db="EMBL/GenBank/DDBJ databases">
        <authorList>
            <person name="Gilroy R."/>
        </authorList>
    </citation>
    <scope>NUCLEOTIDE SEQUENCE</scope>
    <source>
        <strain evidence="8">1068</strain>
    </source>
</reference>
<gene>
    <name evidence="8" type="ORF">H9809_12795</name>
</gene>
<keyword evidence="3" id="KW-1003">Cell membrane</keyword>
<keyword evidence="6 7" id="KW-0472">Membrane</keyword>
<dbReference type="CDD" id="cd13138">
    <property type="entry name" value="MATE_yoeA_like"/>
    <property type="match status" value="1"/>
</dbReference>
<dbReference type="PANTHER" id="PTHR43549:SF3">
    <property type="entry name" value="MULTIDRUG RESISTANCE PROTEIN YPNP-RELATED"/>
    <property type="match status" value="1"/>
</dbReference>
<keyword evidence="2" id="KW-0813">Transport</keyword>
<feature type="transmembrane region" description="Helical" evidence="7">
    <location>
        <begin position="385"/>
        <end position="407"/>
    </location>
</feature>
<evidence type="ECO:0000313" key="8">
    <source>
        <dbReference type="EMBL" id="HIZ66751.1"/>
    </source>
</evidence>
<feature type="transmembrane region" description="Helical" evidence="7">
    <location>
        <begin position="256"/>
        <end position="277"/>
    </location>
</feature>
<accession>A0A9D2FU52</accession>
<evidence type="ECO:0000256" key="1">
    <source>
        <dbReference type="ARBA" id="ARBA00004651"/>
    </source>
</evidence>
<dbReference type="GO" id="GO:0005886">
    <property type="term" value="C:plasma membrane"/>
    <property type="evidence" value="ECO:0007669"/>
    <property type="project" value="UniProtKB-SubCell"/>
</dbReference>
<dbReference type="PIRSF" id="PIRSF006603">
    <property type="entry name" value="DinF"/>
    <property type="match status" value="1"/>
</dbReference>
<proteinExistence type="predicted"/>
<comment type="caution">
    <text evidence="8">The sequence shown here is derived from an EMBL/GenBank/DDBJ whole genome shotgun (WGS) entry which is preliminary data.</text>
</comment>
<dbReference type="GO" id="GO:0042910">
    <property type="term" value="F:xenobiotic transmembrane transporter activity"/>
    <property type="evidence" value="ECO:0007669"/>
    <property type="project" value="InterPro"/>
</dbReference>
<feature type="transmembrane region" description="Helical" evidence="7">
    <location>
        <begin position="133"/>
        <end position="152"/>
    </location>
</feature>
<dbReference type="Proteomes" id="UP000824056">
    <property type="component" value="Unassembled WGS sequence"/>
</dbReference>
<feature type="transmembrane region" description="Helical" evidence="7">
    <location>
        <begin position="357"/>
        <end position="378"/>
    </location>
</feature>
<dbReference type="GO" id="GO:0015297">
    <property type="term" value="F:antiporter activity"/>
    <property type="evidence" value="ECO:0007669"/>
    <property type="project" value="InterPro"/>
</dbReference>
<keyword evidence="4 7" id="KW-0812">Transmembrane</keyword>
<evidence type="ECO:0000256" key="2">
    <source>
        <dbReference type="ARBA" id="ARBA00022448"/>
    </source>
</evidence>
<dbReference type="EMBL" id="DXBG01000299">
    <property type="protein sequence ID" value="HIZ66751.1"/>
    <property type="molecule type" value="Genomic_DNA"/>
</dbReference>
<evidence type="ECO:0000256" key="4">
    <source>
        <dbReference type="ARBA" id="ARBA00022692"/>
    </source>
</evidence>
<feature type="transmembrane region" description="Helical" evidence="7">
    <location>
        <begin position="21"/>
        <end position="42"/>
    </location>
</feature>
<comment type="subcellular location">
    <subcellularLocation>
        <location evidence="1">Cell membrane</location>
        <topology evidence="1">Multi-pass membrane protein</topology>
    </subcellularLocation>
</comment>
<feature type="transmembrane region" description="Helical" evidence="7">
    <location>
        <begin position="317"/>
        <end position="337"/>
    </location>
</feature>
<dbReference type="NCBIfam" id="TIGR00797">
    <property type="entry name" value="matE"/>
    <property type="match status" value="1"/>
</dbReference>
<reference evidence="8" key="1">
    <citation type="journal article" date="2021" name="PeerJ">
        <title>Extensive microbial diversity within the chicken gut microbiome revealed by metagenomics and culture.</title>
        <authorList>
            <person name="Gilroy R."/>
            <person name="Ravi A."/>
            <person name="Getino M."/>
            <person name="Pursley I."/>
            <person name="Horton D.L."/>
            <person name="Alikhan N.F."/>
            <person name="Baker D."/>
            <person name="Gharbi K."/>
            <person name="Hall N."/>
            <person name="Watson M."/>
            <person name="Adriaenssens E.M."/>
            <person name="Foster-Nyarko E."/>
            <person name="Jarju S."/>
            <person name="Secka A."/>
            <person name="Antonio M."/>
            <person name="Oren A."/>
            <person name="Chaudhuri R.R."/>
            <person name="La Ragione R."/>
            <person name="Hildebrand F."/>
            <person name="Pallen M.J."/>
        </authorList>
    </citation>
    <scope>NUCLEOTIDE SEQUENCE</scope>
    <source>
        <strain evidence="8">1068</strain>
    </source>
</reference>
<protein>
    <submittedName>
        <fullName evidence="8">MATE family efflux transporter</fullName>
    </submittedName>
</protein>
<evidence type="ECO:0000256" key="5">
    <source>
        <dbReference type="ARBA" id="ARBA00022989"/>
    </source>
</evidence>
<dbReference type="AlphaFoldDB" id="A0A9D2FU52"/>
<dbReference type="InterPro" id="IPR048279">
    <property type="entry name" value="MdtK-like"/>
</dbReference>
<evidence type="ECO:0000313" key="9">
    <source>
        <dbReference type="Proteomes" id="UP000824056"/>
    </source>
</evidence>
<dbReference type="Pfam" id="PF01554">
    <property type="entry name" value="MatE"/>
    <property type="match status" value="2"/>
</dbReference>
<name>A0A9D2FU52_9FIRM</name>
<evidence type="ECO:0000256" key="6">
    <source>
        <dbReference type="ARBA" id="ARBA00023136"/>
    </source>
</evidence>
<feature type="transmembrane region" description="Helical" evidence="7">
    <location>
        <begin position="164"/>
        <end position="183"/>
    </location>
</feature>
<feature type="transmembrane region" description="Helical" evidence="7">
    <location>
        <begin position="195"/>
        <end position="214"/>
    </location>
</feature>
<evidence type="ECO:0000256" key="3">
    <source>
        <dbReference type="ARBA" id="ARBA00022475"/>
    </source>
</evidence>
<feature type="transmembrane region" description="Helical" evidence="7">
    <location>
        <begin position="94"/>
        <end position="121"/>
    </location>
</feature>
<feature type="transmembrane region" description="Helical" evidence="7">
    <location>
        <begin position="283"/>
        <end position="305"/>
    </location>
</feature>
<sequence length="454" mass="49233">MEQSRFLTQGSIWKVLIRFTLPFLLANLLQALYGAVDLLVIGKFCSAASVAAVSTATQVTQIITSLITGFTLAGTVLVGKYAGMGKREKVERTIGTTVTFFGLFSFGFTLLSILAIPWVLSLLQVPEASYQEAYSYIFICCLGVFFICQYNALSAVLRGYGDSVSPLLFVAVACVFNIVGDIFTVSCLHMGPAGTALSTVISQGLSMGIAILHLNRQKFIFRFSLTSLGMDREILKELIRVGIPVSFQECMVRISFLYLTAITNSFGIYVSSAVGIAGKYDVFAMLPATSAANALAALTAQNLGAGKRQRARQFLKCALAGAFCCSLLFFLWAQFAPASMIHLFSGDEKVVQAGIPFFRSCSLDYLAVSVLFCVNGYLNGCEKTLFTMVNCCAGALIIRIPLLYFLFHSQVTGLEYYGLVSPVSSLIMLGVILGYVIAGHSFRRRGTSPRFSEV</sequence>
<organism evidence="8 9">
    <name type="scientific">Candidatus Blautia pullicola</name>
    <dbReference type="NCBI Taxonomy" id="2838498"/>
    <lineage>
        <taxon>Bacteria</taxon>
        <taxon>Bacillati</taxon>
        <taxon>Bacillota</taxon>
        <taxon>Clostridia</taxon>
        <taxon>Lachnospirales</taxon>
        <taxon>Lachnospiraceae</taxon>
        <taxon>Blautia</taxon>
    </lineage>
</organism>
<dbReference type="PANTHER" id="PTHR43549">
    <property type="entry name" value="MULTIDRUG RESISTANCE PROTEIN YPNP-RELATED"/>
    <property type="match status" value="1"/>
</dbReference>
<feature type="transmembrane region" description="Helical" evidence="7">
    <location>
        <begin position="62"/>
        <end position="82"/>
    </location>
</feature>
<dbReference type="InterPro" id="IPR002528">
    <property type="entry name" value="MATE_fam"/>
</dbReference>